<keyword evidence="6" id="KW-0906">Nuclear pore complex</keyword>
<protein>
    <recommendedName>
        <fullName evidence="9">Importin N-terminal domain-containing protein</fullName>
    </recommendedName>
</protein>
<feature type="compositionally biased region" description="Acidic residues" evidence="8">
    <location>
        <begin position="1785"/>
        <end position="1795"/>
    </location>
</feature>
<evidence type="ECO:0000256" key="4">
    <source>
        <dbReference type="ARBA" id="ARBA00022927"/>
    </source>
</evidence>
<dbReference type="GO" id="GO:0006606">
    <property type="term" value="P:protein import into nucleus"/>
    <property type="evidence" value="ECO:0007669"/>
    <property type="project" value="TreeGrafter"/>
</dbReference>
<evidence type="ECO:0000256" key="6">
    <source>
        <dbReference type="ARBA" id="ARBA00023132"/>
    </source>
</evidence>
<keyword evidence="5" id="KW-0811">Translocation</keyword>
<evidence type="ECO:0000256" key="7">
    <source>
        <dbReference type="ARBA" id="ARBA00023242"/>
    </source>
</evidence>
<sequence length="1804" mass="201739">MAPNGSLDLPDLSRLFAGEEHILSWYNVPIHTWTDRSPNEQDTTLWRDVLSNEHVQVQIRQDYPSFQTKTPVGAKRLDTATAAINVAPSSDKHYDIPQIKADASWISQELAVNEVQALRVVLLEWQNRPRLHLRAGYSSAEIASLKDVYGSQLGFDARLETSILAPRDEEDFATDSARRRRQVFVHFQECIGLSRSWLALRNQEIANQLRFDESQVPRITESSIQHSMNTLVKQIQQAAEGPKWSVLDDDTNSIWSVGQLFHAQYLMQVVIWGLRHLSSCPAESVQQWFRTLADYEFLRRMEPGPLLSPAELQELHSLVSLTTLALIDPTNSAAQLDLGTQQHWMRSFDVVFEVHQILLNALDQGCLQAMPAAFAWALLLQRVQNRAEEAKNRRDSPLLTRSAESRSFDAATGRRTSMASSVEESLYEQIRDAVRAATPDLDPAAFLLQNTIYNPGVAHALLSMAQALPLTLLPMVQQAKLMFLQELIVIAVTELPDEEAYSENILELQFTVLEPPQSIHSHDFEYIDTCGLFLQSEILDARLFELAAARFPYEALPFLQLCRQLARAEVFHEGNQYITCRLRSLHSFTTVASGPFSNYHTIREDENSNLVALNESTYAFPGETSSLITQDADTQGRMIIEADTEGIVVSGDESRVVKWIHEYSGLSVIGEWLELHCNGLLHQVLATREDPTRVAAEMILLLANLLSTTWSGNKDQAHRDTAVDVIINEASAHVTLRRNVVDLILDILEQELQGYRRRPSGKNNACVLAAALTFARAFLLVKPAKFWPAFAKTSVVNAHRGSSLLYLVMSGIESASRDASITLVASRLYRDIVTAAMQKVPDSSVAHQWRGRPESKTLNNTEKTFEMVLSSMTQNMLEVFESMSQWKHLHQLRYSQIVVNLSHSFDNLIKFRYGIGTTSSALTTCFDSAASLILTRLRPEAAGDAKSGPVLLHLMDILDMHESLGTDSIGSVHQDMLLLLSQTLMNVARTQQLPTSGLELCLFDLAPVFVRVLDALTSDQISTQILGSLLVAVPHVKPVSLLGHLGSESSIDSVNILLTGLSSSRQCNRAAFWRLFDMLISRNQQWLAVVLLTGSKPDKDRKIPSKDVSVYRGRLIIERALDVLIEIDLSPNAMNDHNLIMAVLKFMITAQQNWSWALSSLRTRQEVFAHLVRYVSQTPDRKHTKADALRWQIIALVTDLSSVHLQYAKSVRDLGLMKVFIPLVNWLTTNGIEVSSYNASLHTNLRRNFQTKFHFDLEDLKSNRLHLSEDDEYFDLSAADLILAGNSAWKPQGSRSRSADQSYRAELERANDNLRTVEAELVVLHSFQRFCIEHAAFFVQDANIQKTMAHVIQRCLMANTTKYPAEQLFDSLVQTRCEMALALIQQLVGKKVHGSDYRELLKPAWESAVYTATNYEQALANDDLQCWRTSLSIVLLTLQFHIGTGWKPLASQSHTSADLLKHVNSVMPQIVELVTVVVGKGLATIVSTLQEQKQAEMQQQQIVKTDIGIKDLALVLNIFETVLRLSRLPDVVSQLTERLIATGTTQSALKLYMWSHLLAGSETDNDPVHALYAVRLLASLSALPMVAEEMAIEGILSSILTARVTQVLQQVPGAAGSLDQRQHCRILYTIWAEGILPLALNLLHAVGGPIAAEIATFLNTFPEQLKRASTSLRPRAGDFITLSNTKEVMTLALLSFILEDYRNAGASAAVDPSTILPITEFDKHKKALLSDVREHVELDKNVLKSKIVPTNEKELAWHVDGTLTEKIQVELQAAMMCLKDIDNDETDTATTEEPDNVSGAFGRL</sequence>
<feature type="domain" description="Importin N-terminal" evidence="9">
    <location>
        <begin position="680"/>
        <end position="746"/>
    </location>
</feature>
<organism evidence="10 11">
    <name type="scientific">Lithohypha guttulata</name>
    <dbReference type="NCBI Taxonomy" id="1690604"/>
    <lineage>
        <taxon>Eukaryota</taxon>
        <taxon>Fungi</taxon>
        <taxon>Dikarya</taxon>
        <taxon>Ascomycota</taxon>
        <taxon>Pezizomycotina</taxon>
        <taxon>Eurotiomycetes</taxon>
        <taxon>Chaetothyriomycetidae</taxon>
        <taxon>Chaetothyriales</taxon>
        <taxon>Trichomeriaceae</taxon>
        <taxon>Lithohypha</taxon>
    </lineage>
</organism>
<evidence type="ECO:0000313" key="10">
    <source>
        <dbReference type="EMBL" id="KAK5088565.1"/>
    </source>
</evidence>
<dbReference type="EMBL" id="JAVRRJ010000002">
    <property type="protein sequence ID" value="KAK5088565.1"/>
    <property type="molecule type" value="Genomic_DNA"/>
</dbReference>
<evidence type="ECO:0000313" key="11">
    <source>
        <dbReference type="Proteomes" id="UP001309876"/>
    </source>
</evidence>
<keyword evidence="2" id="KW-0813">Transport</keyword>
<dbReference type="InterPro" id="IPR044840">
    <property type="entry name" value="Nup188"/>
</dbReference>
<accession>A0AAN7T3C8</accession>
<reference evidence="10 11" key="1">
    <citation type="submission" date="2023-08" db="EMBL/GenBank/DDBJ databases">
        <title>Black Yeasts Isolated from many extreme environments.</title>
        <authorList>
            <person name="Coleine C."/>
            <person name="Stajich J.E."/>
            <person name="Selbmann L."/>
        </authorList>
    </citation>
    <scope>NUCLEOTIDE SEQUENCE [LARGE SCALE GENOMIC DNA]</scope>
    <source>
        <strain evidence="10 11">CCFEE 5910</strain>
    </source>
</reference>
<comment type="caution">
    <text evidence="10">The sequence shown here is derived from an EMBL/GenBank/DDBJ whole genome shotgun (WGS) entry which is preliminary data.</text>
</comment>
<dbReference type="Gene3D" id="1.25.10.70">
    <property type="match status" value="1"/>
</dbReference>
<evidence type="ECO:0000256" key="3">
    <source>
        <dbReference type="ARBA" id="ARBA00022816"/>
    </source>
</evidence>
<feature type="region of interest" description="Disordered" evidence="8">
    <location>
        <begin position="1785"/>
        <end position="1804"/>
    </location>
</feature>
<evidence type="ECO:0000259" key="9">
    <source>
        <dbReference type="PROSITE" id="PS50166"/>
    </source>
</evidence>
<keyword evidence="7" id="KW-0539">Nucleus</keyword>
<keyword evidence="11" id="KW-1185">Reference proteome</keyword>
<dbReference type="Pfam" id="PF21093">
    <property type="entry name" value="Nup188_N-subdom_III"/>
    <property type="match status" value="1"/>
</dbReference>
<dbReference type="PANTHER" id="PTHR31431">
    <property type="entry name" value="NUCLEOPORIN NUP188 HOMOLOG"/>
    <property type="match status" value="1"/>
</dbReference>
<dbReference type="Pfam" id="PF18378">
    <property type="entry name" value="Nup188_C"/>
    <property type="match status" value="1"/>
</dbReference>
<dbReference type="Proteomes" id="UP001309876">
    <property type="component" value="Unassembled WGS sequence"/>
</dbReference>
<dbReference type="GO" id="GO:0017056">
    <property type="term" value="F:structural constituent of nuclear pore"/>
    <property type="evidence" value="ECO:0007669"/>
    <property type="project" value="InterPro"/>
</dbReference>
<dbReference type="InterPro" id="IPR041634">
    <property type="entry name" value="Nup188_C"/>
</dbReference>
<dbReference type="PANTHER" id="PTHR31431:SF1">
    <property type="entry name" value="NUCLEOPORIN NUP188"/>
    <property type="match status" value="1"/>
</dbReference>
<proteinExistence type="predicted"/>
<dbReference type="GO" id="GO:0044611">
    <property type="term" value="C:nuclear pore inner ring"/>
    <property type="evidence" value="ECO:0007669"/>
    <property type="project" value="TreeGrafter"/>
</dbReference>
<dbReference type="GO" id="GO:0051028">
    <property type="term" value="P:mRNA transport"/>
    <property type="evidence" value="ECO:0007669"/>
    <property type="project" value="UniProtKB-KW"/>
</dbReference>
<dbReference type="InterPro" id="IPR001494">
    <property type="entry name" value="Importin-beta_N"/>
</dbReference>
<keyword evidence="4" id="KW-0653">Protein transport</keyword>
<dbReference type="GO" id="GO:0006405">
    <property type="term" value="P:RNA export from nucleus"/>
    <property type="evidence" value="ECO:0007669"/>
    <property type="project" value="TreeGrafter"/>
</dbReference>
<evidence type="ECO:0000256" key="1">
    <source>
        <dbReference type="ARBA" id="ARBA00004567"/>
    </source>
</evidence>
<dbReference type="GO" id="GO:0031267">
    <property type="term" value="F:small GTPase binding"/>
    <property type="evidence" value="ECO:0007669"/>
    <property type="project" value="InterPro"/>
</dbReference>
<evidence type="ECO:0000256" key="5">
    <source>
        <dbReference type="ARBA" id="ARBA00023010"/>
    </source>
</evidence>
<keyword evidence="3" id="KW-0509">mRNA transport</keyword>
<evidence type="ECO:0000256" key="2">
    <source>
        <dbReference type="ARBA" id="ARBA00022448"/>
    </source>
</evidence>
<comment type="subcellular location">
    <subcellularLocation>
        <location evidence="1">Nucleus</location>
        <location evidence="1">Nuclear pore complex</location>
    </subcellularLocation>
</comment>
<gene>
    <name evidence="10" type="ORF">LTR05_002785</name>
</gene>
<name>A0AAN7T3C8_9EURO</name>
<dbReference type="InterPro" id="IPR048883">
    <property type="entry name" value="Nup188_N-subdom_III"/>
</dbReference>
<dbReference type="PROSITE" id="PS50166">
    <property type="entry name" value="IMPORTIN_B_NT"/>
    <property type="match status" value="1"/>
</dbReference>
<evidence type="ECO:0000256" key="8">
    <source>
        <dbReference type="SAM" id="MobiDB-lite"/>
    </source>
</evidence>